<dbReference type="Proteomes" id="UP000607653">
    <property type="component" value="Unassembled WGS sequence"/>
</dbReference>
<name>A0A822Z5G6_NELNU</name>
<dbReference type="PANTHER" id="PTHR33098">
    <property type="entry name" value="COTTON FIBER (DUF761)"/>
    <property type="match status" value="1"/>
</dbReference>
<accession>A0A822Z5G6</accession>
<dbReference type="AlphaFoldDB" id="A0A822Z5G6"/>
<evidence type="ECO:0000313" key="2">
    <source>
        <dbReference type="Proteomes" id="UP000607653"/>
    </source>
</evidence>
<gene>
    <name evidence="1" type="ORF">HUJ06_007419</name>
</gene>
<evidence type="ECO:0000313" key="1">
    <source>
        <dbReference type="EMBL" id="DAD36778.1"/>
    </source>
</evidence>
<dbReference type="Pfam" id="PF05553">
    <property type="entry name" value="DUF761"/>
    <property type="match status" value="1"/>
</dbReference>
<reference evidence="1 2" key="1">
    <citation type="journal article" date="2020" name="Mol. Biol. Evol.">
        <title>Distinct Expression and Methylation Patterns for Genes with Different Fates following a Single Whole-Genome Duplication in Flowering Plants.</title>
        <authorList>
            <person name="Shi T."/>
            <person name="Rahmani R.S."/>
            <person name="Gugger P.F."/>
            <person name="Wang M."/>
            <person name="Li H."/>
            <person name="Zhang Y."/>
            <person name="Li Z."/>
            <person name="Wang Q."/>
            <person name="Van de Peer Y."/>
            <person name="Marchal K."/>
            <person name="Chen J."/>
        </authorList>
    </citation>
    <scope>NUCLEOTIDE SEQUENCE [LARGE SCALE GENOMIC DNA]</scope>
    <source>
        <tissue evidence="1">Leaf</tissue>
    </source>
</reference>
<dbReference type="PANTHER" id="PTHR33098:SF15">
    <property type="entry name" value="DUF761 DOMAIN PROTEIN"/>
    <property type="match status" value="1"/>
</dbReference>
<dbReference type="EMBL" id="DUZY01000004">
    <property type="protein sequence ID" value="DAD36778.1"/>
    <property type="molecule type" value="Genomic_DNA"/>
</dbReference>
<keyword evidence="2" id="KW-1185">Reference proteome</keyword>
<organism evidence="1 2">
    <name type="scientific">Nelumbo nucifera</name>
    <name type="common">Sacred lotus</name>
    <dbReference type="NCBI Taxonomy" id="4432"/>
    <lineage>
        <taxon>Eukaryota</taxon>
        <taxon>Viridiplantae</taxon>
        <taxon>Streptophyta</taxon>
        <taxon>Embryophyta</taxon>
        <taxon>Tracheophyta</taxon>
        <taxon>Spermatophyta</taxon>
        <taxon>Magnoliopsida</taxon>
        <taxon>Proteales</taxon>
        <taxon>Nelumbonaceae</taxon>
        <taxon>Nelumbo</taxon>
    </lineage>
</organism>
<sequence>MSCLNLGKKLSPARKAWKGFTSTLQRKLHKLKRSKAFKITTSRINSSLAAVLGRSPPFSSRLQHKRKGLGFTQAPTDLRVRIHHRKRRRIRQRFAPVYVDELFVESLSVQAKAKSLDTPSAVTNKVIEKCAASAAKSQPESSTRAVTMQQHTQLQIKLFDTPSSPETSTAVEKDPAFATGHAPEASVAPAETKLQGVDERAEEFITKFRAEMRLQRQRSFGEYQEMLARGC</sequence>
<dbReference type="InterPro" id="IPR008480">
    <property type="entry name" value="DUF761_pln"/>
</dbReference>
<protein>
    <submittedName>
        <fullName evidence="1">Uncharacterized protein</fullName>
    </submittedName>
</protein>
<comment type="caution">
    <text evidence="1">The sequence shown here is derived from an EMBL/GenBank/DDBJ whole genome shotgun (WGS) entry which is preliminary data.</text>
</comment>
<proteinExistence type="predicted"/>